<evidence type="ECO:0000313" key="8">
    <source>
        <dbReference type="Proteomes" id="UP000281771"/>
    </source>
</evidence>
<dbReference type="RefSeq" id="WP_124777413.1">
    <property type="nucleotide sequence ID" value="NZ_RQZA01000006.1"/>
</dbReference>
<comment type="function">
    <text evidence="4 5">Cell division protein that is part of the divisome complex and is recruited early to the Z-ring. Probably stimulates Z-ring formation, perhaps through the cross-linking of FtsZ protofilaments. Its function overlaps with FtsA.</text>
</comment>
<feature type="coiled-coil region" evidence="6">
    <location>
        <begin position="63"/>
        <end position="90"/>
    </location>
</feature>
<comment type="subcellular location">
    <subcellularLocation>
        <location evidence="5">Cytoplasm</location>
    </subcellularLocation>
    <text evidence="5">Localizes to the division site, in a FtsZ-dependent manner.</text>
</comment>
<sequence>MALKDKFKGILSYFEIDDSVDGEDQESYRMENDAPKMRIAPVQAHTEREEPVEMRRTQNRSQLPVERNNLQRLHERQQELQSEVDAKKTTIDIKFPKKYEEAREIVNLLLENASILIDFQYMSETQARRCLDYLDGARSVLAGNLKKVSNTMWLLTPVNVTVKIEELRSTSSTSSELHFDYDMRR</sequence>
<keyword evidence="6" id="KW-0175">Coiled coil</keyword>
<evidence type="ECO:0000313" key="7">
    <source>
        <dbReference type="EMBL" id="RRD31124.1"/>
    </source>
</evidence>
<dbReference type="Gene3D" id="3.30.110.150">
    <property type="entry name" value="SepF-like protein"/>
    <property type="match status" value="1"/>
</dbReference>
<reference evidence="7 8" key="1">
    <citation type="submission" date="2018-11" db="EMBL/GenBank/DDBJ databases">
        <title>Genomes From Bacteria Associated with the Canine Oral Cavity: a Test Case for Automated Genome-Based Taxonomic Assignment.</title>
        <authorList>
            <person name="Coil D.A."/>
            <person name="Jospin G."/>
            <person name="Darling A.E."/>
            <person name="Wallis C."/>
            <person name="Davis I.J."/>
            <person name="Harris S."/>
            <person name="Eisen J.A."/>
            <person name="Holcombe L.J."/>
            <person name="O'Flynn C."/>
        </authorList>
    </citation>
    <scope>NUCLEOTIDE SEQUENCE [LARGE SCALE GENOMIC DNA]</scope>
    <source>
        <strain evidence="7 8">OH4621_COT-116</strain>
    </source>
</reference>
<dbReference type="AlphaFoldDB" id="A0A3P1VA67"/>
<keyword evidence="1 5" id="KW-0132">Cell division</keyword>
<dbReference type="GO" id="GO:0005737">
    <property type="term" value="C:cytoplasm"/>
    <property type="evidence" value="ECO:0007669"/>
    <property type="project" value="UniProtKB-SubCell"/>
</dbReference>
<evidence type="ECO:0000256" key="3">
    <source>
        <dbReference type="ARBA" id="ARBA00023306"/>
    </source>
</evidence>
<accession>A0A3P1VA67</accession>
<organism evidence="7 8">
    <name type="scientific">Streptococcus minor</name>
    <dbReference type="NCBI Taxonomy" id="229549"/>
    <lineage>
        <taxon>Bacteria</taxon>
        <taxon>Bacillati</taxon>
        <taxon>Bacillota</taxon>
        <taxon>Bacilli</taxon>
        <taxon>Lactobacillales</taxon>
        <taxon>Streptococcaceae</taxon>
        <taxon>Streptococcus</taxon>
    </lineage>
</organism>
<dbReference type="GO" id="GO:0000917">
    <property type="term" value="P:division septum assembly"/>
    <property type="evidence" value="ECO:0007669"/>
    <property type="project" value="UniProtKB-KW"/>
</dbReference>
<evidence type="ECO:0000256" key="2">
    <source>
        <dbReference type="ARBA" id="ARBA00023210"/>
    </source>
</evidence>
<evidence type="ECO:0000256" key="1">
    <source>
        <dbReference type="ARBA" id="ARBA00022618"/>
    </source>
</evidence>
<dbReference type="Proteomes" id="UP000281771">
    <property type="component" value="Unassembled WGS sequence"/>
</dbReference>
<evidence type="ECO:0000256" key="6">
    <source>
        <dbReference type="SAM" id="Coils"/>
    </source>
</evidence>
<evidence type="ECO:0000256" key="4">
    <source>
        <dbReference type="ARBA" id="ARBA00044936"/>
    </source>
</evidence>
<dbReference type="InterPro" id="IPR023052">
    <property type="entry name" value="Cell_div_SepF"/>
</dbReference>
<dbReference type="Pfam" id="PF04472">
    <property type="entry name" value="SepF"/>
    <property type="match status" value="1"/>
</dbReference>
<comment type="caution">
    <text evidence="7">The sequence shown here is derived from an EMBL/GenBank/DDBJ whole genome shotgun (WGS) entry which is preliminary data.</text>
</comment>
<dbReference type="InterPro" id="IPR038594">
    <property type="entry name" value="SepF-like_sf"/>
</dbReference>
<gene>
    <name evidence="5" type="primary">sepF</name>
    <name evidence="7" type="ORF">EII38_07555</name>
</gene>
<dbReference type="GO" id="GO:0043093">
    <property type="term" value="P:FtsZ-dependent cytokinesis"/>
    <property type="evidence" value="ECO:0007669"/>
    <property type="project" value="UniProtKB-UniRule"/>
</dbReference>
<dbReference type="PANTHER" id="PTHR35798">
    <property type="entry name" value="CELL DIVISION PROTEIN SEPF"/>
    <property type="match status" value="1"/>
</dbReference>
<proteinExistence type="inferred from homology"/>
<dbReference type="EMBL" id="RQZA01000006">
    <property type="protein sequence ID" value="RRD31124.1"/>
    <property type="molecule type" value="Genomic_DNA"/>
</dbReference>
<protein>
    <recommendedName>
        <fullName evidence="5">Cell division protein SepF</fullName>
    </recommendedName>
</protein>
<keyword evidence="8" id="KW-1185">Reference proteome</keyword>
<comment type="subunit">
    <text evidence="5">Homodimer. Interacts with FtsZ.</text>
</comment>
<comment type="similarity">
    <text evidence="5">Belongs to the SepF family.</text>
</comment>
<dbReference type="STRING" id="1123309.GCA_000377005_01843"/>
<keyword evidence="2 5" id="KW-0717">Septation</keyword>
<keyword evidence="3 5" id="KW-0131">Cell cycle</keyword>
<evidence type="ECO:0000256" key="5">
    <source>
        <dbReference type="HAMAP-Rule" id="MF_01197"/>
    </source>
</evidence>
<dbReference type="InterPro" id="IPR007561">
    <property type="entry name" value="Cell_div_SepF/SepF-rel"/>
</dbReference>
<dbReference type="PANTHER" id="PTHR35798:SF1">
    <property type="entry name" value="CELL DIVISION PROTEIN SEPF"/>
    <property type="match status" value="1"/>
</dbReference>
<name>A0A3P1VA67_9STRE</name>
<dbReference type="HAMAP" id="MF_01197">
    <property type="entry name" value="SepF"/>
    <property type="match status" value="1"/>
</dbReference>
<keyword evidence="5" id="KW-0963">Cytoplasm</keyword>